<dbReference type="Proteomes" id="UP000565576">
    <property type="component" value="Unassembled WGS sequence"/>
</dbReference>
<sequence length="94" mass="10803">MPIFPKVAQQRAYRPVWAIHFLAVAVMLFHYGTIFNRKSHLAVNNSIGDKPFESRAETALANPGNYTGNIRILIEFAEKLIQVFCVFYESLMRI</sequence>
<evidence type="ECO:0000313" key="3">
    <source>
        <dbReference type="Proteomes" id="UP000565576"/>
    </source>
</evidence>
<reference evidence="2 3" key="1">
    <citation type="submission" date="2020-08" db="EMBL/GenBank/DDBJ databases">
        <title>Genomic Encyclopedia of Type Strains, Phase IV (KMG-V): Genome sequencing to study the core and pangenomes of soil and plant-associated prokaryotes.</title>
        <authorList>
            <person name="Whitman W."/>
        </authorList>
    </citation>
    <scope>NUCLEOTIDE SEQUENCE [LARGE SCALE GENOMIC DNA]</scope>
    <source>
        <strain evidence="2 3">SEMIA 4060</strain>
    </source>
</reference>
<feature type="transmembrane region" description="Helical" evidence="1">
    <location>
        <begin position="12"/>
        <end position="31"/>
    </location>
</feature>
<dbReference type="RefSeq" id="WP_184710381.1">
    <property type="nucleotide sequence ID" value="NZ_JACHBG010000026.1"/>
</dbReference>
<keyword evidence="1" id="KW-0812">Transmembrane</keyword>
<comment type="caution">
    <text evidence="2">The sequence shown here is derived from an EMBL/GenBank/DDBJ whole genome shotgun (WGS) entry which is preliminary data.</text>
</comment>
<proteinExistence type="predicted"/>
<keyword evidence="1" id="KW-0472">Membrane</keyword>
<name>A0A7X0IX30_9HYPH</name>
<gene>
    <name evidence="2" type="ORF">GGD46_006040</name>
</gene>
<accession>A0A7X0IX30</accession>
<evidence type="ECO:0000313" key="2">
    <source>
        <dbReference type="EMBL" id="MBB6488719.1"/>
    </source>
</evidence>
<protein>
    <submittedName>
        <fullName evidence="2">Uncharacterized protein</fullName>
    </submittedName>
</protein>
<dbReference type="EMBL" id="JACHBG010000026">
    <property type="protein sequence ID" value="MBB6488719.1"/>
    <property type="molecule type" value="Genomic_DNA"/>
</dbReference>
<dbReference type="AlphaFoldDB" id="A0A7X0IX30"/>
<organism evidence="2 3">
    <name type="scientific">Rhizobium lusitanum</name>
    <dbReference type="NCBI Taxonomy" id="293958"/>
    <lineage>
        <taxon>Bacteria</taxon>
        <taxon>Pseudomonadati</taxon>
        <taxon>Pseudomonadota</taxon>
        <taxon>Alphaproteobacteria</taxon>
        <taxon>Hyphomicrobiales</taxon>
        <taxon>Rhizobiaceae</taxon>
        <taxon>Rhizobium/Agrobacterium group</taxon>
        <taxon>Rhizobium</taxon>
    </lineage>
</organism>
<evidence type="ECO:0000256" key="1">
    <source>
        <dbReference type="SAM" id="Phobius"/>
    </source>
</evidence>
<keyword evidence="1" id="KW-1133">Transmembrane helix</keyword>